<dbReference type="AlphaFoldDB" id="A0A9Q9RZK4"/>
<sequence length="204" mass="23065">MGVDVFGSDAVFALLVSETSAQMSGVTDRMGNVEENLVKLEDRLFGRLDGNEHQSRSRLHDAGVDAAKLQEARLKGQSNFIIISLSEWTTSDDLRKQPTNLENLFQFERGCSRNELHEPGVKRKASHQRLILQTELLNTAKRLALTVSNYPLRWSIILKSLRRLRTVDAKAEGPPPYTDSKRVHVAAARNLRVYFSIYMVKVQS</sequence>
<gene>
    <name evidence="1" type="ORF">C2S_2986</name>
</gene>
<accession>A0A9Q9RZK4</accession>
<protein>
    <submittedName>
        <fullName evidence="1">Uncharacterized protein</fullName>
    </submittedName>
</protein>
<evidence type="ECO:0000313" key="2">
    <source>
        <dbReference type="Proteomes" id="UP000760494"/>
    </source>
</evidence>
<comment type="caution">
    <text evidence="1">The sequence shown here is derived from an EMBL/GenBank/DDBJ whole genome shotgun (WGS) entry which is preliminary data.</text>
</comment>
<proteinExistence type="predicted"/>
<reference evidence="1" key="1">
    <citation type="submission" date="2019-05" db="EMBL/GenBank/DDBJ databases">
        <authorList>
            <person name="Piombo E."/>
        </authorList>
    </citation>
    <scope>NUCLEOTIDE SEQUENCE</scope>
    <source>
        <strain evidence="1">C2S</strain>
    </source>
</reference>
<dbReference type="Proteomes" id="UP000760494">
    <property type="component" value="Unassembled WGS sequence"/>
</dbReference>
<dbReference type="EMBL" id="CABFJX010000418">
    <property type="protein sequence ID" value="VTT83282.1"/>
    <property type="molecule type" value="Genomic_DNA"/>
</dbReference>
<organism evidence="1 2">
    <name type="scientific">Fusarium fujikuroi</name>
    <name type="common">Bakanae and foot rot disease fungus</name>
    <name type="synonym">Gibberella fujikuroi</name>
    <dbReference type="NCBI Taxonomy" id="5127"/>
    <lineage>
        <taxon>Eukaryota</taxon>
        <taxon>Fungi</taxon>
        <taxon>Dikarya</taxon>
        <taxon>Ascomycota</taxon>
        <taxon>Pezizomycotina</taxon>
        <taxon>Sordariomycetes</taxon>
        <taxon>Hypocreomycetidae</taxon>
        <taxon>Hypocreales</taxon>
        <taxon>Nectriaceae</taxon>
        <taxon>Fusarium</taxon>
        <taxon>Fusarium fujikuroi species complex</taxon>
    </lineage>
</organism>
<evidence type="ECO:0000313" key="1">
    <source>
        <dbReference type="EMBL" id="VTT83282.1"/>
    </source>
</evidence>
<name>A0A9Q9RZK4_FUSFU</name>